<reference evidence="1 2" key="1">
    <citation type="submission" date="2019-03" db="EMBL/GenBank/DDBJ databases">
        <title>Genomic Encyclopedia of Archaeal and Bacterial Type Strains, Phase II (KMG-II): from individual species to whole genera.</title>
        <authorList>
            <person name="Goeker M."/>
        </authorList>
    </citation>
    <scope>NUCLEOTIDE SEQUENCE [LARGE SCALE GENOMIC DNA]</scope>
    <source>
        <strain evidence="1 2">DSM 21537</strain>
    </source>
</reference>
<protein>
    <submittedName>
        <fullName evidence="1">Uncharacterized protein</fullName>
    </submittedName>
</protein>
<dbReference type="EMBL" id="SORO01000003">
    <property type="protein sequence ID" value="TDY67966.1"/>
    <property type="molecule type" value="Genomic_DNA"/>
</dbReference>
<dbReference type="AlphaFoldDB" id="A0A4R8MLG5"/>
<evidence type="ECO:0000313" key="1">
    <source>
        <dbReference type="EMBL" id="TDY67966.1"/>
    </source>
</evidence>
<accession>A0A4R8MLG5</accession>
<keyword evidence="2" id="KW-1185">Reference proteome</keyword>
<comment type="caution">
    <text evidence="1">The sequence shown here is derived from an EMBL/GenBank/DDBJ whole genome shotgun (WGS) entry which is preliminary data.</text>
</comment>
<organism evidence="1 2">
    <name type="scientific">Leptospira meyeri</name>
    <dbReference type="NCBI Taxonomy" id="29508"/>
    <lineage>
        <taxon>Bacteria</taxon>
        <taxon>Pseudomonadati</taxon>
        <taxon>Spirochaetota</taxon>
        <taxon>Spirochaetia</taxon>
        <taxon>Leptospirales</taxon>
        <taxon>Leptospiraceae</taxon>
        <taxon>Leptospira</taxon>
    </lineage>
</organism>
<gene>
    <name evidence="1" type="ORF">CLV96_3522</name>
</gene>
<dbReference type="Proteomes" id="UP000294684">
    <property type="component" value="Unassembled WGS sequence"/>
</dbReference>
<name>A0A4R8MLG5_LEPME</name>
<sequence>MIADSQIPDVYFYRKLPDDVWDLEQIDTNNNVRFAKV</sequence>
<proteinExistence type="predicted"/>
<evidence type="ECO:0000313" key="2">
    <source>
        <dbReference type="Proteomes" id="UP000294684"/>
    </source>
</evidence>